<dbReference type="InterPro" id="IPR041664">
    <property type="entry name" value="AAA_16"/>
</dbReference>
<keyword evidence="12" id="KW-1185">Reference proteome</keyword>
<feature type="domain" description="Orc1-like AAA ATPase" evidence="8">
    <location>
        <begin position="434"/>
        <end position="591"/>
    </location>
</feature>
<feature type="compositionally biased region" description="Basic and acidic residues" evidence="7">
    <location>
        <begin position="796"/>
        <end position="806"/>
    </location>
</feature>
<evidence type="ECO:0000259" key="10">
    <source>
        <dbReference type="Pfam" id="PF21639"/>
    </source>
</evidence>
<keyword evidence="5" id="KW-0067">ATP-binding</keyword>
<comment type="similarity">
    <text evidence="2">Belongs to the ORC5 family.</text>
</comment>
<evidence type="ECO:0000256" key="5">
    <source>
        <dbReference type="ARBA" id="ARBA00022840"/>
    </source>
</evidence>
<evidence type="ECO:0008006" key="13">
    <source>
        <dbReference type="Google" id="ProtNLM"/>
    </source>
</evidence>
<evidence type="ECO:0000313" key="12">
    <source>
        <dbReference type="Proteomes" id="UP001281410"/>
    </source>
</evidence>
<evidence type="ECO:0000259" key="9">
    <source>
        <dbReference type="Pfam" id="PF14630"/>
    </source>
</evidence>
<dbReference type="EMBL" id="JANJYJ010000008">
    <property type="protein sequence ID" value="KAK3194777.1"/>
    <property type="molecule type" value="Genomic_DNA"/>
</dbReference>
<gene>
    <name evidence="11" type="ORF">Dsin_026087</name>
</gene>
<dbReference type="Pfam" id="PF21639">
    <property type="entry name" value="ORC5_lid"/>
    <property type="match status" value="1"/>
</dbReference>
<name>A0AAE0DXK2_9ROSI</name>
<keyword evidence="3" id="KW-0235">DNA replication</keyword>
<keyword evidence="6" id="KW-0539">Nucleus</keyword>
<feature type="region of interest" description="Disordered" evidence="7">
    <location>
        <begin position="380"/>
        <end position="401"/>
    </location>
</feature>
<dbReference type="Proteomes" id="UP001281410">
    <property type="component" value="Unassembled WGS sequence"/>
</dbReference>
<evidence type="ECO:0000259" key="8">
    <source>
        <dbReference type="Pfam" id="PF13191"/>
    </source>
</evidence>
<comment type="subcellular location">
    <subcellularLocation>
        <location evidence="1">Nucleus</location>
    </subcellularLocation>
</comment>
<dbReference type="PANTHER" id="PTHR12705:SF0">
    <property type="entry name" value="ORIGIN RECOGNITION COMPLEX SUBUNIT 5"/>
    <property type="match status" value="1"/>
</dbReference>
<sequence length="915" mass="102163">MADNEGEEIISRGNEWEVVSLTASTYAAAPGPKNVEQNNDSKSDVAVENIGETSHALFMSGHFVFPPSEHENLPLEPAKTEIHNEPVGKDVVSEFDAKEGGRPSGKDDEENWTKGLSVHNEFPGIQFLDEKDNRLSIHGTEFEEGTTLKGLNLSDKEESIYSAATFSSFHGEAALSGSTTYDENMETPELTEPSERGLDLSADESKPAKPANDEEHTDSDLPCGAWWKRRAASFCAHAKEANTIWSIFIAAAVMGIVIIGQQWQQERWQALHLKWQMSINDEKTSRMLGPITRLKDAIVGGHRRGSFVEIVLFLPLRKISTKAFGGFLAGKHSLHIFPNLATHIRVFFFLIDTTPQLFIQYGDVPDSEIEIKLMAKEKEESPQVSRRSTRYSLSNSNSNNGIETEKLNESCKTTLDNLFFGQEPISLDDLLSCFPGRRVQILEVLSHLGPINSSMPPMFIYGSASTGKTSVVLQIFRHLNRPFVYVSCLTCYSPRILFESILNQLLLHKKNAANGYSSAKKCEKPSDFINFLREALINVINRFNGNSGKMSTSKSKGVQVNGRMIYLIFDSFELVREWDKSSTILPFLFGLADNLKMPEVGMIFISNTSPNMYHSSTGYIDPVPVYFPEYTEEELRQIFMINQVNRKLYSSFLDIVLRPFCRITRRVNELSTAISMLFKKYCEPLSDVGVVPNEEMKRKLFSHLQPHIAPSLNEIFRVASQSSLESEANQETRRKGSGRKSVSCGDFDEIDFHMSTSAKYLLISAFLASRNPATLDASFFDSTGGSDGRKRKRKASEKTTGKKEAAEQELLMKGPGTFALERLLAIFQCITSVGEDLLDEEEEVDDGLRVGGGSNGLMSDVLLQLSSLCNGNFIVKGASCPLDGSTRYRSTVSEELALKVARSIKFPLSKYLYRR</sequence>
<proteinExistence type="inferred from homology"/>
<dbReference type="Pfam" id="PF13191">
    <property type="entry name" value="AAA_16"/>
    <property type="match status" value="1"/>
</dbReference>
<dbReference type="AlphaFoldDB" id="A0AAE0DXK2"/>
<evidence type="ECO:0000256" key="4">
    <source>
        <dbReference type="ARBA" id="ARBA00022741"/>
    </source>
</evidence>
<evidence type="ECO:0000256" key="6">
    <source>
        <dbReference type="ARBA" id="ARBA00023242"/>
    </source>
</evidence>
<dbReference type="SUPFAM" id="SSF52540">
    <property type="entry name" value="P-loop containing nucleoside triphosphate hydrolases"/>
    <property type="match status" value="1"/>
</dbReference>
<protein>
    <recommendedName>
        <fullName evidence="13">Orc1-like AAA ATPase domain-containing protein</fullName>
    </recommendedName>
</protein>
<dbReference type="FunFam" id="3.40.50.300:FF:002310">
    <property type="entry name" value="Origin of replication complex subunit 5"/>
    <property type="match status" value="1"/>
</dbReference>
<evidence type="ECO:0000256" key="3">
    <source>
        <dbReference type="ARBA" id="ARBA00022705"/>
    </source>
</evidence>
<feature type="region of interest" description="Disordered" evidence="7">
    <location>
        <begin position="177"/>
        <end position="220"/>
    </location>
</feature>
<dbReference type="PANTHER" id="PTHR12705">
    <property type="entry name" value="ORIGIN RECOGNITION COMPLEX SUBUNIT 5"/>
    <property type="match status" value="1"/>
</dbReference>
<comment type="caution">
    <text evidence="11">The sequence shown here is derived from an EMBL/GenBank/DDBJ whole genome shotgun (WGS) entry which is preliminary data.</text>
</comment>
<dbReference type="InterPro" id="IPR020796">
    <property type="entry name" value="ORC5"/>
</dbReference>
<feature type="compositionally biased region" description="Basic and acidic residues" evidence="7">
    <location>
        <begin position="193"/>
        <end position="214"/>
    </location>
</feature>
<evidence type="ECO:0000256" key="2">
    <source>
        <dbReference type="ARBA" id="ARBA00006269"/>
    </source>
</evidence>
<organism evidence="11 12">
    <name type="scientific">Dipteronia sinensis</name>
    <dbReference type="NCBI Taxonomy" id="43782"/>
    <lineage>
        <taxon>Eukaryota</taxon>
        <taxon>Viridiplantae</taxon>
        <taxon>Streptophyta</taxon>
        <taxon>Embryophyta</taxon>
        <taxon>Tracheophyta</taxon>
        <taxon>Spermatophyta</taxon>
        <taxon>Magnoliopsida</taxon>
        <taxon>eudicotyledons</taxon>
        <taxon>Gunneridae</taxon>
        <taxon>Pentapetalae</taxon>
        <taxon>rosids</taxon>
        <taxon>malvids</taxon>
        <taxon>Sapindales</taxon>
        <taxon>Sapindaceae</taxon>
        <taxon>Hippocastanoideae</taxon>
        <taxon>Acereae</taxon>
        <taxon>Dipteronia</taxon>
    </lineage>
</organism>
<dbReference type="InterPro" id="IPR027417">
    <property type="entry name" value="P-loop_NTPase"/>
</dbReference>
<evidence type="ECO:0000313" key="11">
    <source>
        <dbReference type="EMBL" id="KAK3194777.1"/>
    </source>
</evidence>
<keyword evidence="4" id="KW-0547">Nucleotide-binding</keyword>
<dbReference type="Pfam" id="PF14630">
    <property type="entry name" value="ORC5_C"/>
    <property type="match status" value="1"/>
</dbReference>
<dbReference type="GO" id="GO:0006270">
    <property type="term" value="P:DNA replication initiation"/>
    <property type="evidence" value="ECO:0007669"/>
    <property type="project" value="TreeGrafter"/>
</dbReference>
<reference evidence="11" key="1">
    <citation type="journal article" date="2023" name="Plant J.">
        <title>Genome sequences and population genomics provide insights into the demographic history, inbreeding, and mutation load of two 'living fossil' tree species of Dipteronia.</title>
        <authorList>
            <person name="Feng Y."/>
            <person name="Comes H.P."/>
            <person name="Chen J."/>
            <person name="Zhu S."/>
            <person name="Lu R."/>
            <person name="Zhang X."/>
            <person name="Li P."/>
            <person name="Qiu J."/>
            <person name="Olsen K.M."/>
            <person name="Qiu Y."/>
        </authorList>
    </citation>
    <scope>NUCLEOTIDE SEQUENCE</scope>
    <source>
        <strain evidence="11">NBL</strain>
    </source>
</reference>
<dbReference type="InterPro" id="IPR048866">
    <property type="entry name" value="ORC5_lid"/>
</dbReference>
<evidence type="ECO:0000256" key="1">
    <source>
        <dbReference type="ARBA" id="ARBA00004123"/>
    </source>
</evidence>
<dbReference type="GO" id="GO:0003688">
    <property type="term" value="F:DNA replication origin binding"/>
    <property type="evidence" value="ECO:0007669"/>
    <property type="project" value="TreeGrafter"/>
</dbReference>
<accession>A0AAE0DXK2</accession>
<dbReference type="InterPro" id="IPR047088">
    <property type="entry name" value="ORC5_C"/>
</dbReference>
<feature type="region of interest" description="Disordered" evidence="7">
    <location>
        <begin position="778"/>
        <end position="806"/>
    </location>
</feature>
<dbReference type="GO" id="GO:0005664">
    <property type="term" value="C:nuclear origin of replication recognition complex"/>
    <property type="evidence" value="ECO:0007669"/>
    <property type="project" value="TreeGrafter"/>
</dbReference>
<evidence type="ECO:0000256" key="7">
    <source>
        <dbReference type="SAM" id="MobiDB-lite"/>
    </source>
</evidence>
<feature type="domain" description="ORC5 lid" evidence="10">
    <location>
        <begin position="649"/>
        <end position="702"/>
    </location>
</feature>
<dbReference type="Gene3D" id="3.40.50.300">
    <property type="entry name" value="P-loop containing nucleotide triphosphate hydrolases"/>
    <property type="match status" value="1"/>
</dbReference>
<feature type="domain" description="Origin recognition complex subunit 5 C-terminal" evidence="9">
    <location>
        <begin position="754"/>
        <end position="912"/>
    </location>
</feature>
<feature type="compositionally biased region" description="Polar residues" evidence="7">
    <location>
        <begin position="382"/>
        <end position="401"/>
    </location>
</feature>